<evidence type="ECO:0000313" key="3">
    <source>
        <dbReference type="EMBL" id="CRK99763.1"/>
    </source>
</evidence>
<dbReference type="SUPFAM" id="SSF82199">
    <property type="entry name" value="SET domain"/>
    <property type="match status" value="1"/>
</dbReference>
<gene>
    <name evidence="3" type="ORF">CLUMA_CG013012</name>
</gene>
<dbReference type="InterPro" id="IPR032675">
    <property type="entry name" value="LRR_dom_sf"/>
</dbReference>
<dbReference type="OrthoDB" id="62495at2759"/>
<evidence type="ECO:0000259" key="2">
    <source>
        <dbReference type="PROSITE" id="PS50280"/>
    </source>
</evidence>
<feature type="domain" description="BTB" evidence="1">
    <location>
        <begin position="222"/>
        <end position="289"/>
    </location>
</feature>
<dbReference type="PANTHER" id="PTHR47111:SF1">
    <property type="entry name" value="SET AND MYND DOMAIN-CONTAINING PROTEIN 4"/>
    <property type="match status" value="1"/>
</dbReference>
<dbReference type="SUPFAM" id="SSF52058">
    <property type="entry name" value="L domain-like"/>
    <property type="match status" value="1"/>
</dbReference>
<dbReference type="Proteomes" id="UP000183832">
    <property type="component" value="Unassembled WGS sequence"/>
</dbReference>
<dbReference type="PANTHER" id="PTHR47111">
    <property type="entry name" value="BCDNA.LD29892"/>
    <property type="match status" value="1"/>
</dbReference>
<dbReference type="GO" id="GO:0008170">
    <property type="term" value="F:N-methyltransferase activity"/>
    <property type="evidence" value="ECO:0007669"/>
    <property type="project" value="UniProtKB-ARBA"/>
</dbReference>
<accession>A0A1J1IHS2</accession>
<dbReference type="SMART" id="SM00225">
    <property type="entry name" value="BTB"/>
    <property type="match status" value="1"/>
</dbReference>
<dbReference type="Gene3D" id="3.80.10.10">
    <property type="entry name" value="Ribonuclease Inhibitor"/>
    <property type="match status" value="1"/>
</dbReference>
<protein>
    <submittedName>
        <fullName evidence="3">CLUMA_CG013012, isoform A</fullName>
    </submittedName>
</protein>
<dbReference type="Gene3D" id="1.10.220.160">
    <property type="match status" value="1"/>
</dbReference>
<dbReference type="PROSITE" id="PS50280">
    <property type="entry name" value="SET"/>
    <property type="match status" value="1"/>
</dbReference>
<dbReference type="EMBL" id="CVRI01000052">
    <property type="protein sequence ID" value="CRK99763.1"/>
    <property type="molecule type" value="Genomic_DNA"/>
</dbReference>
<dbReference type="InterPro" id="IPR000210">
    <property type="entry name" value="BTB/POZ_dom"/>
</dbReference>
<dbReference type="Gene3D" id="2.170.270.10">
    <property type="entry name" value="SET domain"/>
    <property type="match status" value="1"/>
</dbReference>
<sequence>MNLSCVLKNLKFSLWGRKYYTSIIISCSITKPNTIIRKINGKHLDGKSDKDVEAIYFTNTTVNYFPLGLNKIFPNLKAVIIHKCGLKSITQRDLVALENIEILRCKHNKISSLPYNLFRSMHKLRVISFYDNSLQFMSSEVLRPILENDVKFVDFCENRSLSVYYCGPSYMHKKSENKVDSVAQLMAMIDEKCDKPMNDNYNRIRNVASEGFKEFWTTGRFSEITIVSDTEKFKAHKFVLAIQSSVFSSIFENEMKDQPSDEIQLTNIKPEVVKIFLKFLYTGDIEIEGSNLLELFTLAAKFKVENLMTIVEEMNTDDLNDDNAIEIFELACRFDCDGMKTSAFGVIQLMFDEPLKDELMNQPEVVKNLVKANSMIGNYEKCIESLQLARDHGLSSRLMDELENNCRELIQSSKPRKNLWDIFNLSHPPNPRFPQISNCLELRENENFGRHIVTNKKLRPGDVIAIEKPFFKFLNSNAMNVYKYERCFDCLRRNHLSLLPTSNSVMACSTFCQNSIEGKSQNSSNLFETQFNWEIAKMIQLRNESEKICGTVENLENLVNEPLKTVFDFDWIDGRSAELKKNLLKCVVSLSSGNYNQISSDDTEIFKLFLGHYNDHNRSFISGFVQHMMGVCARNQYSLQFFDGLSDFYGELGNCLLPFGSLINHSCNPNVFWIFIENKFVFVVAKPIEKNEQLFHCYRHVFLYEPLNDRQSHLMRQYGFKCKCDACTQIYPTYPKVFKINPKKFFSSLEEILAEVSQNWIDIEVDCYREMFVEVAEKININKKLLEYVVWKYF</sequence>
<evidence type="ECO:0000313" key="4">
    <source>
        <dbReference type="Proteomes" id="UP000183832"/>
    </source>
</evidence>
<dbReference type="SUPFAM" id="SSF54695">
    <property type="entry name" value="POZ domain"/>
    <property type="match status" value="1"/>
</dbReference>
<dbReference type="InterPro" id="IPR001214">
    <property type="entry name" value="SET_dom"/>
</dbReference>
<dbReference type="Pfam" id="PF00651">
    <property type="entry name" value="BTB"/>
    <property type="match status" value="1"/>
</dbReference>
<organism evidence="3 4">
    <name type="scientific">Clunio marinus</name>
    <dbReference type="NCBI Taxonomy" id="568069"/>
    <lineage>
        <taxon>Eukaryota</taxon>
        <taxon>Metazoa</taxon>
        <taxon>Ecdysozoa</taxon>
        <taxon>Arthropoda</taxon>
        <taxon>Hexapoda</taxon>
        <taxon>Insecta</taxon>
        <taxon>Pterygota</taxon>
        <taxon>Neoptera</taxon>
        <taxon>Endopterygota</taxon>
        <taxon>Diptera</taxon>
        <taxon>Nematocera</taxon>
        <taxon>Chironomoidea</taxon>
        <taxon>Chironomidae</taxon>
        <taxon>Clunio</taxon>
    </lineage>
</organism>
<dbReference type="Gene3D" id="3.30.710.10">
    <property type="entry name" value="Potassium Channel Kv1.1, Chain A"/>
    <property type="match status" value="1"/>
</dbReference>
<proteinExistence type="predicted"/>
<evidence type="ECO:0000259" key="1">
    <source>
        <dbReference type="PROSITE" id="PS50097"/>
    </source>
</evidence>
<dbReference type="InterPro" id="IPR011333">
    <property type="entry name" value="SKP1/BTB/POZ_sf"/>
</dbReference>
<dbReference type="CDD" id="cd18186">
    <property type="entry name" value="BTB_POZ_ZBTB_KLHL-like"/>
    <property type="match status" value="1"/>
</dbReference>
<dbReference type="Gene3D" id="6.10.140.2220">
    <property type="match status" value="1"/>
</dbReference>
<keyword evidence="4" id="KW-1185">Reference proteome</keyword>
<dbReference type="SMART" id="SM00317">
    <property type="entry name" value="SET"/>
    <property type="match status" value="1"/>
</dbReference>
<dbReference type="Pfam" id="PF00856">
    <property type="entry name" value="SET"/>
    <property type="match status" value="1"/>
</dbReference>
<dbReference type="AlphaFoldDB" id="A0A1J1IHS2"/>
<dbReference type="GO" id="GO:0008757">
    <property type="term" value="F:S-adenosylmethionine-dependent methyltransferase activity"/>
    <property type="evidence" value="ECO:0007669"/>
    <property type="project" value="UniProtKB-ARBA"/>
</dbReference>
<reference evidence="3 4" key="1">
    <citation type="submission" date="2015-04" db="EMBL/GenBank/DDBJ databases">
        <authorList>
            <person name="Syromyatnikov M.Y."/>
            <person name="Popov V.N."/>
        </authorList>
    </citation>
    <scope>NUCLEOTIDE SEQUENCE [LARGE SCALE GENOMIC DNA]</scope>
</reference>
<name>A0A1J1IHS2_9DIPT</name>
<dbReference type="GO" id="GO:0008276">
    <property type="term" value="F:protein methyltransferase activity"/>
    <property type="evidence" value="ECO:0007669"/>
    <property type="project" value="UniProtKB-ARBA"/>
</dbReference>
<dbReference type="InterPro" id="IPR046341">
    <property type="entry name" value="SET_dom_sf"/>
</dbReference>
<dbReference type="PROSITE" id="PS50097">
    <property type="entry name" value="BTB"/>
    <property type="match status" value="1"/>
</dbReference>
<feature type="domain" description="SET" evidence="2">
    <location>
        <begin position="438"/>
        <end position="699"/>
    </location>
</feature>
<dbReference type="STRING" id="568069.A0A1J1IHS2"/>